<dbReference type="GO" id="GO:0016042">
    <property type="term" value="P:lipid catabolic process"/>
    <property type="evidence" value="ECO:0007669"/>
    <property type="project" value="UniProtKB-UniRule"/>
</dbReference>
<evidence type="ECO:0000256" key="2">
    <source>
        <dbReference type="ARBA" id="ARBA00022963"/>
    </source>
</evidence>
<dbReference type="PANTHER" id="PTHR14226:SF25">
    <property type="entry name" value="PHOSPHOESTERASE"/>
    <property type="match status" value="1"/>
</dbReference>
<organism evidence="6 7">
    <name type="scientific">[Clostridium] methylpentosum DSM 5476</name>
    <dbReference type="NCBI Taxonomy" id="537013"/>
    <lineage>
        <taxon>Bacteria</taxon>
        <taxon>Bacillati</taxon>
        <taxon>Bacillota</taxon>
        <taxon>Clostridia</taxon>
        <taxon>Eubacteriales</taxon>
        <taxon>Oscillospiraceae</taxon>
        <taxon>Oscillospiraceae incertae sedis</taxon>
    </lineage>
</organism>
<keyword evidence="3 4" id="KW-0443">Lipid metabolism</keyword>
<comment type="caution">
    <text evidence="4">Lacks conserved residue(s) required for the propagation of feature annotation.</text>
</comment>
<feature type="short sequence motif" description="GXSXG" evidence="4">
    <location>
        <begin position="37"/>
        <end position="41"/>
    </location>
</feature>
<dbReference type="Proteomes" id="UP000003340">
    <property type="component" value="Unassembled WGS sequence"/>
</dbReference>
<dbReference type="Gene3D" id="3.40.1090.10">
    <property type="entry name" value="Cytosolic phospholipase A2 catalytic domain"/>
    <property type="match status" value="2"/>
</dbReference>
<dbReference type="EMBL" id="ACEC01000108">
    <property type="protein sequence ID" value="EEG29338.1"/>
    <property type="molecule type" value="Genomic_DNA"/>
</dbReference>
<dbReference type="InterPro" id="IPR045943">
    <property type="entry name" value="DUF6363"/>
</dbReference>
<dbReference type="InterPro" id="IPR016035">
    <property type="entry name" value="Acyl_Trfase/lysoPLipase"/>
</dbReference>
<name>C0EGR5_9FIRM</name>
<comment type="caution">
    <text evidence="6">The sequence shown here is derived from an EMBL/GenBank/DDBJ whole genome shotgun (WGS) entry which is preliminary data.</text>
</comment>
<keyword evidence="1 4" id="KW-0378">Hydrolase</keyword>
<keyword evidence="2 4" id="KW-0442">Lipid degradation</keyword>
<evidence type="ECO:0000259" key="5">
    <source>
        <dbReference type="PROSITE" id="PS51635"/>
    </source>
</evidence>
<feature type="domain" description="PNPLA" evidence="5">
    <location>
        <begin position="6"/>
        <end position="172"/>
    </location>
</feature>
<dbReference type="Pfam" id="PF01734">
    <property type="entry name" value="Patatin"/>
    <property type="match status" value="1"/>
</dbReference>
<accession>C0EGR5</accession>
<reference evidence="6 7" key="1">
    <citation type="submission" date="2009-01" db="EMBL/GenBank/DDBJ databases">
        <authorList>
            <person name="Fulton L."/>
            <person name="Clifton S."/>
            <person name="Fulton B."/>
            <person name="Xu J."/>
            <person name="Minx P."/>
            <person name="Pepin K.H."/>
            <person name="Johnson M."/>
            <person name="Bhonagiri V."/>
            <person name="Nash W.E."/>
            <person name="Mardis E.R."/>
            <person name="Wilson R.K."/>
        </authorList>
    </citation>
    <scope>NUCLEOTIDE SEQUENCE [LARGE SCALE GENOMIC DNA]</scope>
    <source>
        <strain evidence="6 7">DSM 5476</strain>
    </source>
</reference>
<proteinExistence type="predicted"/>
<dbReference type="InterPro" id="IPR037483">
    <property type="entry name" value="YjjU-like"/>
</dbReference>
<dbReference type="eggNOG" id="COG4667">
    <property type="taxonomic scope" value="Bacteria"/>
</dbReference>
<evidence type="ECO:0000256" key="1">
    <source>
        <dbReference type="ARBA" id="ARBA00022801"/>
    </source>
</evidence>
<dbReference type="InterPro" id="IPR002641">
    <property type="entry name" value="PNPLA_dom"/>
</dbReference>
<evidence type="ECO:0000313" key="6">
    <source>
        <dbReference type="EMBL" id="EEG29338.1"/>
    </source>
</evidence>
<gene>
    <name evidence="6" type="ORF">CLOSTMETH_03058</name>
</gene>
<dbReference type="STRING" id="537013.CLOSTMETH_03058"/>
<dbReference type="PROSITE" id="PS51635">
    <property type="entry name" value="PNPLA"/>
    <property type="match status" value="1"/>
</dbReference>
<dbReference type="SUPFAM" id="SSF52151">
    <property type="entry name" value="FabD/lysophospholipase-like"/>
    <property type="match status" value="1"/>
</dbReference>
<evidence type="ECO:0000256" key="4">
    <source>
        <dbReference type="PROSITE-ProRule" id="PRU01161"/>
    </source>
</evidence>
<evidence type="ECO:0000313" key="7">
    <source>
        <dbReference type="Proteomes" id="UP000003340"/>
    </source>
</evidence>
<feature type="short sequence motif" description="DGA/G" evidence="4">
    <location>
        <begin position="159"/>
        <end position="161"/>
    </location>
</feature>
<dbReference type="InterPro" id="IPR050301">
    <property type="entry name" value="NTE"/>
</dbReference>
<evidence type="ECO:0000256" key="3">
    <source>
        <dbReference type="ARBA" id="ARBA00023098"/>
    </source>
</evidence>
<dbReference type="GO" id="GO:0016787">
    <property type="term" value="F:hydrolase activity"/>
    <property type="evidence" value="ECO:0007669"/>
    <property type="project" value="UniProtKB-UniRule"/>
</dbReference>
<keyword evidence="7" id="KW-1185">Reference proteome</keyword>
<reference evidence="6 7" key="2">
    <citation type="submission" date="2009-02" db="EMBL/GenBank/DDBJ databases">
        <title>Draft genome sequence of Clostridium methylpentosum (DSM 5476).</title>
        <authorList>
            <person name="Sudarsanam P."/>
            <person name="Ley R."/>
            <person name="Guruge J."/>
            <person name="Turnbaugh P.J."/>
            <person name="Mahowald M."/>
            <person name="Liep D."/>
            <person name="Gordon J."/>
        </authorList>
    </citation>
    <scope>NUCLEOTIDE SEQUENCE [LARGE SCALE GENOMIC DNA]</scope>
    <source>
        <strain evidence="6 7">DSM 5476</strain>
    </source>
</reference>
<dbReference type="Pfam" id="PF19890">
    <property type="entry name" value="DUF6363"/>
    <property type="match status" value="1"/>
</dbReference>
<feature type="active site" description="Proton acceptor" evidence="4">
    <location>
        <position position="159"/>
    </location>
</feature>
<dbReference type="AlphaFoldDB" id="C0EGR5"/>
<protein>
    <submittedName>
        <fullName evidence="6">Phospholipase, patatin family</fullName>
    </submittedName>
</protein>
<feature type="active site" description="Nucleophile" evidence="4">
    <location>
        <position position="39"/>
    </location>
</feature>
<dbReference type="PANTHER" id="PTHR14226">
    <property type="entry name" value="NEUROPATHY TARGET ESTERASE/SWISS CHEESE D.MELANOGASTER"/>
    <property type="match status" value="1"/>
</dbReference>
<sequence>MVKAALVLEGGALRSVYTAGVLDIFMEKNIYFKYVLGVSAGSLTAANYISKQPGRSASINLEHTKDPNYYGLHCFVRKHSIFNFDYIFDKPINESYPFDEETFINSQQEFVAVATDCETGQAVYLQERSYEKLITILQASSSMPLLSPMVTIDGRNLLDGGISDPVPIKKAQQEGYNKIVVVLTRHQGFRKCTQSFMLSKLYQTAYYKYPKLLNRLLDMPAFYNKCMDRIEELERKGEIFVIRPQKPVVVSRAEKNKKKLTALYEEGLEETLQILDKLEDYLRK</sequence>
<dbReference type="CDD" id="cd07208">
    <property type="entry name" value="Pat_hypo_Ecoli_yjju_like"/>
    <property type="match status" value="1"/>
</dbReference>
<dbReference type="HOGENOM" id="CLU_048271_1_0_9"/>